<dbReference type="GO" id="GO:0032259">
    <property type="term" value="P:methylation"/>
    <property type="evidence" value="ECO:0007669"/>
    <property type="project" value="UniProtKB-KW"/>
</dbReference>
<dbReference type="PANTHER" id="PTHR43667:SF2">
    <property type="entry name" value="FATTY ACID C-METHYL TRANSFERASE"/>
    <property type="match status" value="1"/>
</dbReference>
<reference evidence="6" key="1">
    <citation type="submission" date="2020-05" db="EMBL/GenBank/DDBJ databases">
        <authorList>
            <person name="Chiriac C."/>
            <person name="Salcher M."/>
            <person name="Ghai R."/>
            <person name="Kavagutti S V."/>
        </authorList>
    </citation>
    <scope>NUCLEOTIDE SEQUENCE</scope>
</reference>
<gene>
    <name evidence="6" type="ORF">UFOPK2399_00253</name>
</gene>
<proteinExistence type="inferred from homology"/>
<dbReference type="PANTHER" id="PTHR43667">
    <property type="entry name" value="CYCLOPROPANE-FATTY-ACYL-PHOSPHOLIPID SYNTHASE"/>
    <property type="match status" value="1"/>
</dbReference>
<evidence type="ECO:0000256" key="5">
    <source>
        <dbReference type="ARBA" id="ARBA00023098"/>
    </source>
</evidence>
<dbReference type="AlphaFoldDB" id="A0A6J6NFP6"/>
<organism evidence="6">
    <name type="scientific">freshwater metagenome</name>
    <dbReference type="NCBI Taxonomy" id="449393"/>
    <lineage>
        <taxon>unclassified sequences</taxon>
        <taxon>metagenomes</taxon>
        <taxon>ecological metagenomes</taxon>
    </lineage>
</organism>
<dbReference type="Pfam" id="PF02353">
    <property type="entry name" value="CMAS"/>
    <property type="match status" value="1"/>
</dbReference>
<accession>A0A6J6NFP6</accession>
<dbReference type="CDD" id="cd02440">
    <property type="entry name" value="AdoMet_MTases"/>
    <property type="match status" value="1"/>
</dbReference>
<dbReference type="GO" id="GO:0008610">
    <property type="term" value="P:lipid biosynthetic process"/>
    <property type="evidence" value="ECO:0007669"/>
    <property type="project" value="InterPro"/>
</dbReference>
<dbReference type="InterPro" id="IPR050723">
    <property type="entry name" value="CFA/CMAS"/>
</dbReference>
<dbReference type="InterPro" id="IPR003333">
    <property type="entry name" value="CMAS"/>
</dbReference>
<dbReference type="Gene3D" id="3.40.50.150">
    <property type="entry name" value="Vaccinia Virus protein VP39"/>
    <property type="match status" value="1"/>
</dbReference>
<protein>
    <submittedName>
        <fullName evidence="6">Unannotated protein</fullName>
    </submittedName>
</protein>
<evidence type="ECO:0000256" key="4">
    <source>
        <dbReference type="ARBA" id="ARBA00022691"/>
    </source>
</evidence>
<keyword evidence="2" id="KW-0489">Methyltransferase</keyword>
<evidence type="ECO:0000313" key="6">
    <source>
        <dbReference type="EMBL" id="CAB4685430.1"/>
    </source>
</evidence>
<keyword evidence="3" id="KW-0808">Transferase</keyword>
<evidence type="ECO:0000256" key="2">
    <source>
        <dbReference type="ARBA" id="ARBA00022603"/>
    </source>
</evidence>
<keyword evidence="5" id="KW-0443">Lipid metabolism</keyword>
<dbReference type="EMBL" id="CAEZXP010000001">
    <property type="protein sequence ID" value="CAB4685430.1"/>
    <property type="molecule type" value="Genomic_DNA"/>
</dbReference>
<name>A0A6J6NFP6_9ZZZZ</name>
<keyword evidence="4" id="KW-0949">S-adenosyl-L-methionine</keyword>
<dbReference type="GO" id="GO:0008168">
    <property type="term" value="F:methyltransferase activity"/>
    <property type="evidence" value="ECO:0007669"/>
    <property type="project" value="UniProtKB-KW"/>
</dbReference>
<evidence type="ECO:0000256" key="1">
    <source>
        <dbReference type="ARBA" id="ARBA00010815"/>
    </source>
</evidence>
<dbReference type="SUPFAM" id="SSF53335">
    <property type="entry name" value="S-adenosyl-L-methionine-dependent methyltransferases"/>
    <property type="match status" value="1"/>
</dbReference>
<dbReference type="InterPro" id="IPR029063">
    <property type="entry name" value="SAM-dependent_MTases_sf"/>
</dbReference>
<dbReference type="PIRSF" id="PIRSF003085">
    <property type="entry name" value="CMAS"/>
    <property type="match status" value="1"/>
</dbReference>
<comment type="similarity">
    <text evidence="1">Belongs to the CFA/CMAS family.</text>
</comment>
<evidence type="ECO:0000256" key="3">
    <source>
        <dbReference type="ARBA" id="ARBA00022679"/>
    </source>
</evidence>
<sequence>MSSRAALRREPGAGRLPLAEWIAVTLLDRALGHLDGGTLAVTLPDGSTREFGHGPVADIQVHSDTLFRRLATRGKVGFGESYTAGEWDTSDLPALFELLLRNAEAANRRHGTIRRILDARPRPNRRNGLLRARHNIAYHYDLGNDLFERMLDETMTYSCGIFASPDDTLADAQRRKYRRICDELELGPDDHVLEIGCGWGGFALLAATEYGCRVTGLTLSAEQAKFARHRIAEAGIADRITIVEEDYRVHQGSYTRVASIEMLEAIGEKQFPTYFAAIDRLLIPGGRACVQTILVPDNRYDRYRKAPDWIEQYIFPGCLIPSLSALAAAATRSSSLLLSEVHEIGPHYAETLKRWREQFDAKLDEIRELGYDERFVRTWHFYLTFCEAAFRTRALRNVQLTLRRPFE</sequence>